<sequence>MSSRIPSIILLVSLGLEPVKAVYVTSRRRSSGGLIAGVVIAAIGFLVFLCILCVIMRRIRARRAYQMNMSGGPAPKPLFGGPWGRQQPVAPMGGAPMGGQSNLGHNGTNVNAPPPYEKPGMNEVSNQGATHSNTTYAPPPVPPPAHTAGQDNTFIGGFRQGNPV</sequence>
<protein>
    <submittedName>
        <fullName evidence="4">Uncharacterized protein</fullName>
    </submittedName>
</protein>
<keyword evidence="2" id="KW-0472">Membrane</keyword>
<dbReference type="EMBL" id="MU157949">
    <property type="protein sequence ID" value="KAF9522360.1"/>
    <property type="molecule type" value="Genomic_DNA"/>
</dbReference>
<proteinExistence type="predicted"/>
<feature type="transmembrane region" description="Helical" evidence="2">
    <location>
        <begin position="31"/>
        <end position="55"/>
    </location>
</feature>
<evidence type="ECO:0000313" key="4">
    <source>
        <dbReference type="EMBL" id="KAF9522360.1"/>
    </source>
</evidence>
<keyword evidence="3" id="KW-0732">Signal</keyword>
<reference evidence="4" key="1">
    <citation type="submission" date="2020-11" db="EMBL/GenBank/DDBJ databases">
        <authorList>
            <consortium name="DOE Joint Genome Institute"/>
            <person name="Ahrendt S."/>
            <person name="Riley R."/>
            <person name="Andreopoulos W."/>
            <person name="Labutti K."/>
            <person name="Pangilinan J."/>
            <person name="Ruiz-Duenas F.J."/>
            <person name="Barrasa J.M."/>
            <person name="Sanchez-Garcia M."/>
            <person name="Camarero S."/>
            <person name="Miyauchi S."/>
            <person name="Serrano A."/>
            <person name="Linde D."/>
            <person name="Babiker R."/>
            <person name="Drula E."/>
            <person name="Ayuso-Fernandez I."/>
            <person name="Pacheco R."/>
            <person name="Padilla G."/>
            <person name="Ferreira P."/>
            <person name="Barriuso J."/>
            <person name="Kellner H."/>
            <person name="Castanera R."/>
            <person name="Alfaro M."/>
            <person name="Ramirez L."/>
            <person name="Pisabarro A.G."/>
            <person name="Kuo A."/>
            <person name="Tritt A."/>
            <person name="Lipzen A."/>
            <person name="He G."/>
            <person name="Yan M."/>
            <person name="Ng V."/>
            <person name="Cullen D."/>
            <person name="Martin F."/>
            <person name="Rosso M.-N."/>
            <person name="Henrissat B."/>
            <person name="Hibbett D."/>
            <person name="Martinez A.T."/>
            <person name="Grigoriev I.V."/>
        </authorList>
    </citation>
    <scope>NUCLEOTIDE SEQUENCE</scope>
    <source>
        <strain evidence="4">CBS 506.95</strain>
    </source>
</reference>
<dbReference type="Proteomes" id="UP000807306">
    <property type="component" value="Unassembled WGS sequence"/>
</dbReference>
<gene>
    <name evidence="4" type="ORF">CPB83DRAFT_864596</name>
</gene>
<keyword evidence="5" id="KW-1185">Reference proteome</keyword>
<keyword evidence="2" id="KW-1133">Transmembrane helix</keyword>
<comment type="caution">
    <text evidence="4">The sequence shown here is derived from an EMBL/GenBank/DDBJ whole genome shotgun (WGS) entry which is preliminary data.</text>
</comment>
<keyword evidence="2" id="KW-0812">Transmembrane</keyword>
<feature type="compositionally biased region" description="Polar residues" evidence="1">
    <location>
        <begin position="100"/>
        <end position="111"/>
    </location>
</feature>
<feature type="compositionally biased region" description="Polar residues" evidence="1">
    <location>
        <begin position="123"/>
        <end position="136"/>
    </location>
</feature>
<evidence type="ECO:0000256" key="2">
    <source>
        <dbReference type="SAM" id="Phobius"/>
    </source>
</evidence>
<evidence type="ECO:0000313" key="5">
    <source>
        <dbReference type="Proteomes" id="UP000807306"/>
    </source>
</evidence>
<feature type="region of interest" description="Disordered" evidence="1">
    <location>
        <begin position="91"/>
        <end position="164"/>
    </location>
</feature>
<accession>A0A9P6E4J2</accession>
<name>A0A9P6E4J2_9AGAR</name>
<feature type="signal peptide" evidence="3">
    <location>
        <begin position="1"/>
        <end position="21"/>
    </location>
</feature>
<dbReference type="AlphaFoldDB" id="A0A9P6E4J2"/>
<evidence type="ECO:0000256" key="3">
    <source>
        <dbReference type="SAM" id="SignalP"/>
    </source>
</evidence>
<organism evidence="4 5">
    <name type="scientific">Crepidotus variabilis</name>
    <dbReference type="NCBI Taxonomy" id="179855"/>
    <lineage>
        <taxon>Eukaryota</taxon>
        <taxon>Fungi</taxon>
        <taxon>Dikarya</taxon>
        <taxon>Basidiomycota</taxon>
        <taxon>Agaricomycotina</taxon>
        <taxon>Agaricomycetes</taxon>
        <taxon>Agaricomycetidae</taxon>
        <taxon>Agaricales</taxon>
        <taxon>Agaricineae</taxon>
        <taxon>Crepidotaceae</taxon>
        <taxon>Crepidotus</taxon>
    </lineage>
</organism>
<evidence type="ECO:0000256" key="1">
    <source>
        <dbReference type="SAM" id="MobiDB-lite"/>
    </source>
</evidence>
<feature type="chain" id="PRO_5040290758" evidence="3">
    <location>
        <begin position="22"/>
        <end position="164"/>
    </location>
</feature>